<dbReference type="NCBIfam" id="NF033572">
    <property type="entry name" value="transpos_ISKra4"/>
    <property type="match status" value="1"/>
</dbReference>
<organism evidence="1">
    <name type="scientific">marine sediment metagenome</name>
    <dbReference type="NCBI Taxonomy" id="412755"/>
    <lineage>
        <taxon>unclassified sequences</taxon>
        <taxon>metagenomes</taxon>
        <taxon>ecological metagenomes</taxon>
    </lineage>
</organism>
<dbReference type="EMBL" id="LAZR01011304">
    <property type="protein sequence ID" value="KKM62389.1"/>
    <property type="molecule type" value="Genomic_DNA"/>
</dbReference>
<evidence type="ECO:0000313" key="1">
    <source>
        <dbReference type="EMBL" id="KKM62389.1"/>
    </source>
</evidence>
<comment type="caution">
    <text evidence="1">The sequence shown here is derived from an EMBL/GenBank/DDBJ whole genome shotgun (WGS) entry which is preliminary data.</text>
</comment>
<reference evidence="1" key="1">
    <citation type="journal article" date="2015" name="Nature">
        <title>Complex archaea that bridge the gap between prokaryotes and eukaryotes.</title>
        <authorList>
            <person name="Spang A."/>
            <person name="Saw J.H."/>
            <person name="Jorgensen S.L."/>
            <person name="Zaremba-Niedzwiedzka K."/>
            <person name="Martijn J."/>
            <person name="Lind A.E."/>
            <person name="van Eijk R."/>
            <person name="Schleper C."/>
            <person name="Guy L."/>
            <person name="Ettema T.J."/>
        </authorList>
    </citation>
    <scope>NUCLEOTIDE SEQUENCE</scope>
</reference>
<dbReference type="AlphaFoldDB" id="A0A0F9IYC0"/>
<protein>
    <recommendedName>
        <fullName evidence="2">ISKra4 family transposase</fullName>
    </recommendedName>
</protein>
<evidence type="ECO:0008006" key="2">
    <source>
        <dbReference type="Google" id="ProtNLM"/>
    </source>
</evidence>
<accession>A0A0F9IYC0</accession>
<proteinExistence type="predicted"/>
<sequence length="453" mass="51170">MDVRITIETTFDNGEKRTHQLEGISRPYRVTCPDGIGLRLEDGKRIVEQIQRVVLYDQVDEIIRESRVCPDCASVRAIHDYRTRDLDTLFGRVRVKAARLRRCSCDAKSAAMPGGPISPLAYFFPDRATPELQRLHAELGSRHSFREAARLMKSFLPCHPPHHTTVRDRLGRVATGLEKSRRASSDPVEAPPKGGLTVFLDGAHIRCRPEYQQRHLDLVVGKIESRYMCRRFGLVANATPSPGSRMREELSDFGWKPGRLLTVISDGELALPNLIRNATGGDGQVKHILDWWHISMRIRHVEAAVQGLVQIPGFTGIPVLFQRPAKSLRWWLWHGRARVAETYLKGLMHDCTRLAEEPLAVRTAAARVQARCETLYTYLANNMESLVDYGRRYRNGLPISSSRAEGSVDDIANARMGKRRRMRWSPKGAHRVAVTRAAVLDGRLTVANRKRAA</sequence>
<gene>
    <name evidence="1" type="ORF">LCGC14_1522210</name>
</gene>
<name>A0A0F9IYC0_9ZZZZ</name>